<reference evidence="1 2" key="1">
    <citation type="journal article" date="2003" name="PLoS Biol.">
        <title>The genome sequence of Caenorhabditis briggsae: a platform for comparative genomics.</title>
        <authorList>
            <person name="Stein L.D."/>
            <person name="Bao Z."/>
            <person name="Blasiar D."/>
            <person name="Blumenthal T."/>
            <person name="Brent M.R."/>
            <person name="Chen N."/>
            <person name="Chinwalla A."/>
            <person name="Clarke L."/>
            <person name="Clee C."/>
            <person name="Coghlan A."/>
            <person name="Coulson A."/>
            <person name="D'Eustachio P."/>
            <person name="Fitch D.H."/>
            <person name="Fulton L.A."/>
            <person name="Fulton R.E."/>
            <person name="Griffiths-Jones S."/>
            <person name="Harris T.W."/>
            <person name="Hillier L.W."/>
            <person name="Kamath R."/>
            <person name="Kuwabara P.E."/>
            <person name="Mardis E.R."/>
            <person name="Marra M.A."/>
            <person name="Miner T.L."/>
            <person name="Minx P."/>
            <person name="Mullikin J.C."/>
            <person name="Plumb R.W."/>
            <person name="Rogers J."/>
            <person name="Schein J.E."/>
            <person name="Sohrmann M."/>
            <person name="Spieth J."/>
            <person name="Stajich J.E."/>
            <person name="Wei C."/>
            <person name="Willey D."/>
            <person name="Wilson R.K."/>
            <person name="Durbin R."/>
            <person name="Waterston R.H."/>
        </authorList>
    </citation>
    <scope>NUCLEOTIDE SEQUENCE [LARGE SCALE GENOMIC DNA]</scope>
    <source>
        <strain evidence="1 2">AF16</strain>
    </source>
</reference>
<proteinExistence type="predicted"/>
<dbReference type="WormBase" id="CBG24433">
    <property type="protein sequence ID" value="CBP35366"/>
    <property type="gene ID" value="WBGene00042547"/>
</dbReference>
<sequence length="61" mass="7114">MMEDIDAEAGHWRFQMEGVELNFHLFDPFGSQELPHKARKVSNGKNLLVFNEEARRSDKIP</sequence>
<keyword evidence="2" id="KW-1185">Reference proteome</keyword>
<dbReference type="RefSeq" id="XP_002648281.2">
    <property type="nucleotide sequence ID" value="XM_002648235.2"/>
</dbReference>
<name>A8WKP9_CAEBR</name>
<dbReference type="AlphaFoldDB" id="A8WKP9"/>
<organism evidence="1 2">
    <name type="scientific">Caenorhabditis briggsae</name>
    <dbReference type="NCBI Taxonomy" id="6238"/>
    <lineage>
        <taxon>Eukaryota</taxon>
        <taxon>Metazoa</taxon>
        <taxon>Ecdysozoa</taxon>
        <taxon>Nematoda</taxon>
        <taxon>Chromadorea</taxon>
        <taxon>Rhabditida</taxon>
        <taxon>Rhabditina</taxon>
        <taxon>Rhabditomorpha</taxon>
        <taxon>Rhabditoidea</taxon>
        <taxon>Rhabditidae</taxon>
        <taxon>Peloderinae</taxon>
        <taxon>Caenorhabditis</taxon>
    </lineage>
</organism>
<evidence type="ECO:0000313" key="3">
    <source>
        <dbReference type="WormBase" id="CBG24433"/>
    </source>
</evidence>
<dbReference type="EMBL" id="HE601403">
    <property type="protein sequence ID" value="CAP21044.2"/>
    <property type="molecule type" value="Genomic_DNA"/>
</dbReference>
<evidence type="ECO:0000313" key="1">
    <source>
        <dbReference type="EMBL" id="CAP21044.2"/>
    </source>
</evidence>
<accession>A8WKP9</accession>
<dbReference type="KEGG" id="cbr:CBG_24433"/>
<evidence type="ECO:0000313" key="2">
    <source>
        <dbReference type="Proteomes" id="UP000008549"/>
    </source>
</evidence>
<dbReference type="HOGENOM" id="CLU_2924791_0_0_1"/>
<dbReference type="GeneID" id="8590284"/>
<gene>
    <name evidence="1 3" type="ORF">CBG24433</name>
    <name evidence="1" type="ORF">CBG_24433</name>
</gene>
<dbReference type="InParanoid" id="A8WKP9"/>
<dbReference type="Proteomes" id="UP000008549">
    <property type="component" value="Unassembled WGS sequence"/>
</dbReference>
<reference evidence="1 2" key="2">
    <citation type="journal article" date="2011" name="PLoS Genet.">
        <title>Caenorhabditis briggsae recombinant inbred line genotypes reveal inter-strain incompatibility and the evolution of recombination.</title>
        <authorList>
            <person name="Ross J.A."/>
            <person name="Koboldt D.C."/>
            <person name="Staisch J.E."/>
            <person name="Chamberlin H.M."/>
            <person name="Gupta B.P."/>
            <person name="Miller R.D."/>
            <person name="Baird S.E."/>
            <person name="Haag E.S."/>
        </authorList>
    </citation>
    <scope>NUCLEOTIDE SEQUENCE [LARGE SCALE GENOMIC DNA]</scope>
    <source>
        <strain evidence="1 2">AF16</strain>
    </source>
</reference>
<protein>
    <submittedName>
        <fullName evidence="1">Protein CBG24433</fullName>
    </submittedName>
</protein>
<dbReference type="CTD" id="8590284"/>